<keyword evidence="2" id="KW-0119">Carbohydrate metabolism</keyword>
<dbReference type="GO" id="GO:0000272">
    <property type="term" value="P:polysaccharide catabolic process"/>
    <property type="evidence" value="ECO:0007669"/>
    <property type="project" value="UniProtKB-KW"/>
</dbReference>
<dbReference type="InterPro" id="IPR046542">
    <property type="entry name" value="DUF6801"/>
</dbReference>
<keyword evidence="1" id="KW-0378">Hydrolase</keyword>
<keyword evidence="3" id="KW-0732">Signal</keyword>
<keyword evidence="1" id="KW-0326">Glycosidase</keyword>
<dbReference type="Gene3D" id="2.60.40.10">
    <property type="entry name" value="Immunoglobulins"/>
    <property type="match status" value="1"/>
</dbReference>
<keyword evidence="6" id="KW-1185">Reference proteome</keyword>
<evidence type="ECO:0000313" key="6">
    <source>
        <dbReference type="Proteomes" id="UP000325787"/>
    </source>
</evidence>
<dbReference type="GO" id="GO:0016798">
    <property type="term" value="F:hydrolase activity, acting on glycosyl bonds"/>
    <property type="evidence" value="ECO:0007669"/>
    <property type="project" value="UniProtKB-KW"/>
</dbReference>
<evidence type="ECO:0000259" key="4">
    <source>
        <dbReference type="PROSITE" id="PS50853"/>
    </source>
</evidence>
<reference evidence="6" key="1">
    <citation type="journal article" date="2021" name="Curr. Microbiol.">
        <title>Complete genome of nocamycin-producing strain Saccharothrix syringae NRRL B-16468 reveals the biosynthetic potential for secondary metabolites.</title>
        <authorList>
            <person name="Mo X."/>
            <person name="Yang S."/>
        </authorList>
    </citation>
    <scope>NUCLEOTIDE SEQUENCE [LARGE SCALE GENOMIC DNA]</scope>
    <source>
        <strain evidence="6">ATCC 51364 / DSM 43886 / JCM 6844 / KCTC 9398 / NBRC 14523 / NRRL B-16468 / INA 2240</strain>
    </source>
</reference>
<dbReference type="OrthoDB" id="3676986at2"/>
<evidence type="ECO:0000256" key="3">
    <source>
        <dbReference type="SAM" id="SignalP"/>
    </source>
</evidence>
<name>A0A5Q0GZ05_SACSY</name>
<dbReference type="KEGG" id="ssyi:EKG83_17960"/>
<dbReference type="InterPro" id="IPR013783">
    <property type="entry name" value="Ig-like_fold"/>
</dbReference>
<dbReference type="PROSITE" id="PS50853">
    <property type="entry name" value="FN3"/>
    <property type="match status" value="1"/>
</dbReference>
<accession>A0A5Q0GZ05</accession>
<dbReference type="Pfam" id="PF20611">
    <property type="entry name" value="DUF6801"/>
    <property type="match status" value="1"/>
</dbReference>
<evidence type="ECO:0000256" key="1">
    <source>
        <dbReference type="ARBA" id="ARBA00023295"/>
    </source>
</evidence>
<dbReference type="Proteomes" id="UP000325787">
    <property type="component" value="Chromosome"/>
</dbReference>
<dbReference type="Pfam" id="PF00041">
    <property type="entry name" value="fn3"/>
    <property type="match status" value="1"/>
</dbReference>
<feature type="signal peptide" evidence="3">
    <location>
        <begin position="1"/>
        <end position="28"/>
    </location>
</feature>
<dbReference type="RefSeq" id="WP_153278194.1">
    <property type="nucleotide sequence ID" value="NZ_CP034550.1"/>
</dbReference>
<keyword evidence="2" id="KW-0624">Polysaccharide degradation</keyword>
<feature type="chain" id="PRO_5024963515" evidence="3">
    <location>
        <begin position="29"/>
        <end position="289"/>
    </location>
</feature>
<dbReference type="SMART" id="SM00060">
    <property type="entry name" value="FN3"/>
    <property type="match status" value="1"/>
</dbReference>
<feature type="domain" description="Fibronectin type-III" evidence="4">
    <location>
        <begin position="203"/>
        <end position="288"/>
    </location>
</feature>
<dbReference type="InterPro" id="IPR036116">
    <property type="entry name" value="FN3_sf"/>
</dbReference>
<dbReference type="AlphaFoldDB" id="A0A5Q0GZ05"/>
<dbReference type="EMBL" id="CP034550">
    <property type="protein sequence ID" value="QFZ19083.1"/>
    <property type="molecule type" value="Genomic_DNA"/>
</dbReference>
<gene>
    <name evidence="5" type="ORF">EKG83_17960</name>
</gene>
<sequence length="289" mass="29808">MRGTPRRVAVGLLALALLGVTAPGGASAAPAELGLDYTCATSLGPRVPVRVQVRAGLPDEVSGQPNTVAYYEPAYVDVDLAFGGAAALGAAAVRIDGDSTATLGATFTGPGGTQAAEAALTFAPTKVTGGAVPRAAGGFPALYFHQAGQYAVHLGDLALSLRPERADGTPLGVVTATCSHDPAADDRLATLTSHSIIIERPVRPTQLRVTATTPTSASFSWYSSPWWFETAGYEIYLDDVKVAFVTEKQATLTGLAPDSQHRVKVVTRDVGGFSSTKSQGLVFATPPAR</sequence>
<dbReference type="InterPro" id="IPR003961">
    <property type="entry name" value="FN3_dom"/>
</dbReference>
<organism evidence="5 6">
    <name type="scientific">Saccharothrix syringae</name>
    <name type="common">Nocardiopsis syringae</name>
    <dbReference type="NCBI Taxonomy" id="103733"/>
    <lineage>
        <taxon>Bacteria</taxon>
        <taxon>Bacillati</taxon>
        <taxon>Actinomycetota</taxon>
        <taxon>Actinomycetes</taxon>
        <taxon>Pseudonocardiales</taxon>
        <taxon>Pseudonocardiaceae</taxon>
        <taxon>Saccharothrix</taxon>
    </lineage>
</organism>
<dbReference type="CDD" id="cd00063">
    <property type="entry name" value="FN3"/>
    <property type="match status" value="1"/>
</dbReference>
<dbReference type="SUPFAM" id="SSF49265">
    <property type="entry name" value="Fibronectin type III"/>
    <property type="match status" value="1"/>
</dbReference>
<proteinExistence type="predicted"/>
<evidence type="ECO:0000313" key="5">
    <source>
        <dbReference type="EMBL" id="QFZ19083.1"/>
    </source>
</evidence>
<protein>
    <submittedName>
        <fullName evidence="5">Fibronectin type III domain-containing protein</fullName>
    </submittedName>
</protein>
<evidence type="ECO:0000256" key="2">
    <source>
        <dbReference type="ARBA" id="ARBA00023326"/>
    </source>
</evidence>